<reference evidence="3" key="1">
    <citation type="journal article" date="2019" name="Int. J. Syst. Evol. Microbiol.">
        <title>The Global Catalogue of Microorganisms (GCM) 10K type strain sequencing project: providing services to taxonomists for standard genome sequencing and annotation.</title>
        <authorList>
            <consortium name="The Broad Institute Genomics Platform"/>
            <consortium name="The Broad Institute Genome Sequencing Center for Infectious Disease"/>
            <person name="Wu L."/>
            <person name="Ma J."/>
        </authorList>
    </citation>
    <scope>NUCLEOTIDE SEQUENCE [LARGE SCALE GENOMIC DNA]</scope>
    <source>
        <strain evidence="3">CCUG 55608</strain>
    </source>
</reference>
<name>A0ABW3QFG3_9BACT</name>
<gene>
    <name evidence="2" type="ORF">ACFQ4C_25995</name>
</gene>
<dbReference type="InterPro" id="IPR005151">
    <property type="entry name" value="Tail-specific_protease"/>
</dbReference>
<proteinExistence type="predicted"/>
<evidence type="ECO:0000313" key="2">
    <source>
        <dbReference type="EMBL" id="MFD1144607.1"/>
    </source>
</evidence>
<evidence type="ECO:0000259" key="1">
    <source>
        <dbReference type="SMART" id="SM00245"/>
    </source>
</evidence>
<dbReference type="Pfam" id="PF03572">
    <property type="entry name" value="Peptidase_S41"/>
    <property type="match status" value="1"/>
</dbReference>
<evidence type="ECO:0000313" key="3">
    <source>
        <dbReference type="Proteomes" id="UP001597116"/>
    </source>
</evidence>
<dbReference type="PANTHER" id="PTHR32060:SF30">
    <property type="entry name" value="CARBOXY-TERMINAL PROCESSING PROTEASE CTPA"/>
    <property type="match status" value="1"/>
</dbReference>
<dbReference type="SUPFAM" id="SSF52096">
    <property type="entry name" value="ClpP/crotonase"/>
    <property type="match status" value="1"/>
</dbReference>
<organism evidence="2 3">
    <name type="scientific">Larkinella insperata</name>
    <dbReference type="NCBI Taxonomy" id="332158"/>
    <lineage>
        <taxon>Bacteria</taxon>
        <taxon>Pseudomonadati</taxon>
        <taxon>Bacteroidota</taxon>
        <taxon>Cytophagia</taxon>
        <taxon>Cytophagales</taxon>
        <taxon>Spirosomataceae</taxon>
        <taxon>Larkinella</taxon>
    </lineage>
</organism>
<comment type="caution">
    <text evidence="2">The sequence shown here is derived from an EMBL/GenBank/DDBJ whole genome shotgun (WGS) entry which is preliminary data.</text>
</comment>
<dbReference type="Gene3D" id="3.90.226.10">
    <property type="entry name" value="2-enoyl-CoA Hydratase, Chain A, domain 1"/>
    <property type="match status" value="1"/>
</dbReference>
<protein>
    <submittedName>
        <fullName evidence="2">S41 family peptidase</fullName>
    </submittedName>
</protein>
<accession>A0ABW3QFG3</accession>
<dbReference type="SMART" id="SM00245">
    <property type="entry name" value="TSPc"/>
    <property type="match status" value="1"/>
</dbReference>
<dbReference type="RefSeq" id="WP_379885258.1">
    <property type="nucleotide sequence ID" value="NZ_JBHTLP010000022.1"/>
</dbReference>
<sequence>MTTYRQFGQKWYLHSQVIDTDFSAALVFVGLIQARQDSLRLHSERIVILIDTALSENTGAFSNLKDVGRLPTLQNFIKKEIEKEPVYWLHVNYLRADTALMARARQLRKKNEQWAFEKRMDVTRKALISRTYTAPQVTEDLIYLKKSLEKLHPGLYWYTDKSSLDRAFDQLKTTLAKTTREADLYERLSTLIEQIHCGHTDLLPSATTQDYLSLVAKRLPLDLWITGDSTLLTLVLKIPSFATAQDLPAFLEETFRTLSERRLSNLVIDLRNNPGGRDDYGALLYAYLTNKPFRYYHRVRVATTDSAWLNRLALNDLPLTRVLPEYGSSIQKTDSGYLYTNHPNLGLQSPRTPGFTGAVYVLINGGTFSTAAEFAALFHSHKRGVLIGQETGGGYRGNSSLASPVLTLPHSRFRLIVPLGRYDLAVVPEALVGRGVQPDHPIRYTLEDHTEQRDLELARSLELIRKQKMANPSR</sequence>
<keyword evidence="3" id="KW-1185">Reference proteome</keyword>
<dbReference type="Proteomes" id="UP001597116">
    <property type="component" value="Unassembled WGS sequence"/>
</dbReference>
<feature type="domain" description="Tail specific protease" evidence="1">
    <location>
        <begin position="207"/>
        <end position="443"/>
    </location>
</feature>
<dbReference type="PANTHER" id="PTHR32060">
    <property type="entry name" value="TAIL-SPECIFIC PROTEASE"/>
    <property type="match status" value="1"/>
</dbReference>
<dbReference type="InterPro" id="IPR029045">
    <property type="entry name" value="ClpP/crotonase-like_dom_sf"/>
</dbReference>
<dbReference type="EMBL" id="JBHTLP010000022">
    <property type="protein sequence ID" value="MFD1144607.1"/>
    <property type="molecule type" value="Genomic_DNA"/>
</dbReference>